<dbReference type="InterPro" id="IPR016152">
    <property type="entry name" value="PTrfase/Anion_transptr"/>
</dbReference>
<evidence type="ECO:0000256" key="4">
    <source>
        <dbReference type="ARBA" id="ARBA00023163"/>
    </source>
</evidence>
<keyword evidence="4" id="KW-0804">Transcription</keyword>
<organism evidence="8 9">
    <name type="scientific">Saccharococcus caldoxylosilyticus</name>
    <dbReference type="NCBI Taxonomy" id="81408"/>
    <lineage>
        <taxon>Bacteria</taxon>
        <taxon>Bacillati</taxon>
        <taxon>Bacillota</taxon>
        <taxon>Bacilli</taxon>
        <taxon>Bacillales</taxon>
        <taxon>Anoxybacillaceae</taxon>
        <taxon>Saccharococcus</taxon>
    </lineage>
</organism>
<dbReference type="SUPFAM" id="SSF63520">
    <property type="entry name" value="PTS-regulatory domain, PRD"/>
    <property type="match status" value="2"/>
</dbReference>
<feature type="domain" description="PRD" evidence="7">
    <location>
        <begin position="251"/>
        <end position="358"/>
    </location>
</feature>
<dbReference type="SUPFAM" id="SSF46785">
    <property type="entry name" value="Winged helix' DNA-binding domain"/>
    <property type="match status" value="1"/>
</dbReference>
<dbReference type="SUPFAM" id="SSF52794">
    <property type="entry name" value="PTS system IIB component-like"/>
    <property type="match status" value="1"/>
</dbReference>
<dbReference type="STRING" id="81408.B4119_1946"/>
<dbReference type="InterPro" id="IPR011608">
    <property type="entry name" value="PRD"/>
</dbReference>
<keyword evidence="2" id="KW-0677">Repeat</keyword>
<evidence type="ECO:0000313" key="8">
    <source>
        <dbReference type="EMBL" id="KYD16532.1"/>
    </source>
</evidence>
<dbReference type="Gene3D" id="1.10.10.10">
    <property type="entry name" value="Winged helix-like DNA-binding domain superfamily/Winged helix DNA-binding domain"/>
    <property type="match status" value="1"/>
</dbReference>
<gene>
    <name evidence="8" type="ORF">B4119_1946</name>
</gene>
<dbReference type="EMBL" id="LQYS01000032">
    <property type="protein sequence ID" value="KYD16532.1"/>
    <property type="molecule type" value="Genomic_DNA"/>
</dbReference>
<dbReference type="Gene3D" id="3.40.50.2300">
    <property type="match status" value="1"/>
</dbReference>
<feature type="domain" description="PTS EIIA type-2" evidence="5">
    <location>
        <begin position="485"/>
        <end position="631"/>
    </location>
</feature>
<name>A0A150LX62_9BACL</name>
<proteinExistence type="predicted"/>
<reference evidence="8 9" key="1">
    <citation type="submission" date="2016-01" db="EMBL/GenBank/DDBJ databases">
        <title>Draft Genome Sequences of Seven Thermophilic Sporeformers Isolated from Foods.</title>
        <authorList>
            <person name="Berendsen E.M."/>
            <person name="Wells-Bennik M.H."/>
            <person name="Krawcyk A.O."/>
            <person name="De Jong A."/>
            <person name="Holsappel S."/>
            <person name="Eijlander R.T."/>
            <person name="Kuipers O.P."/>
        </authorList>
    </citation>
    <scope>NUCLEOTIDE SEQUENCE [LARGE SCALE GENOMIC DNA]</scope>
    <source>
        <strain evidence="8 9">B4119</strain>
    </source>
</reference>
<dbReference type="Gene3D" id="3.40.930.10">
    <property type="entry name" value="Mannitol-specific EII, Chain A"/>
    <property type="match status" value="1"/>
</dbReference>
<dbReference type="PANTHER" id="PTHR30185:SF18">
    <property type="entry name" value="TRANSCRIPTIONAL REGULATOR MTLR"/>
    <property type="match status" value="1"/>
</dbReference>
<accession>A0A150LX62</accession>
<dbReference type="SUPFAM" id="SSF55804">
    <property type="entry name" value="Phoshotransferase/anion transport protein"/>
    <property type="match status" value="1"/>
</dbReference>
<dbReference type="PROSITE" id="PS51372">
    <property type="entry name" value="PRD_2"/>
    <property type="match status" value="2"/>
</dbReference>
<evidence type="ECO:0000256" key="1">
    <source>
        <dbReference type="ARBA" id="ARBA00022679"/>
    </source>
</evidence>
<dbReference type="PATRIC" id="fig|81408.3.peg.3057"/>
<evidence type="ECO:0000313" key="9">
    <source>
        <dbReference type="Proteomes" id="UP000075455"/>
    </source>
</evidence>
<dbReference type="CDD" id="cd05568">
    <property type="entry name" value="PTS_IIB_bgl_like"/>
    <property type="match status" value="1"/>
</dbReference>
<dbReference type="InterPro" id="IPR003501">
    <property type="entry name" value="PTS_EIIB_2/3"/>
</dbReference>
<dbReference type="InterPro" id="IPR013011">
    <property type="entry name" value="PTS_EIIB_2"/>
</dbReference>
<dbReference type="InterPro" id="IPR050661">
    <property type="entry name" value="BglG_antiterminators"/>
</dbReference>
<dbReference type="InterPro" id="IPR036095">
    <property type="entry name" value="PTS_EIIB-like_sf"/>
</dbReference>
<evidence type="ECO:0000259" key="5">
    <source>
        <dbReference type="PROSITE" id="PS51094"/>
    </source>
</evidence>
<keyword evidence="1" id="KW-0808">Transferase</keyword>
<evidence type="ECO:0000259" key="7">
    <source>
        <dbReference type="PROSITE" id="PS51372"/>
    </source>
</evidence>
<dbReference type="GO" id="GO:0006355">
    <property type="term" value="P:regulation of DNA-templated transcription"/>
    <property type="evidence" value="ECO:0007669"/>
    <property type="project" value="InterPro"/>
</dbReference>
<dbReference type="GO" id="GO:0008982">
    <property type="term" value="F:protein-N(PI)-phosphohistidine-sugar phosphotransferase activity"/>
    <property type="evidence" value="ECO:0007669"/>
    <property type="project" value="InterPro"/>
</dbReference>
<dbReference type="InterPro" id="IPR002178">
    <property type="entry name" value="PTS_EIIA_type-2_dom"/>
</dbReference>
<dbReference type="Pfam" id="PF00874">
    <property type="entry name" value="PRD"/>
    <property type="match status" value="2"/>
</dbReference>
<feature type="domain" description="PTS EIIB type-2" evidence="6">
    <location>
        <begin position="363"/>
        <end position="458"/>
    </location>
</feature>
<dbReference type="InterPro" id="IPR036634">
    <property type="entry name" value="PRD_sf"/>
</dbReference>
<evidence type="ECO:0008006" key="10">
    <source>
        <dbReference type="Google" id="ProtNLM"/>
    </source>
</evidence>
<dbReference type="PROSITE" id="PS51099">
    <property type="entry name" value="PTS_EIIB_TYPE_2"/>
    <property type="match status" value="1"/>
</dbReference>
<dbReference type="Pfam" id="PF00359">
    <property type="entry name" value="PTS_EIIA_2"/>
    <property type="match status" value="1"/>
</dbReference>
<feature type="domain" description="PRD" evidence="7">
    <location>
        <begin position="139"/>
        <end position="245"/>
    </location>
</feature>
<dbReference type="InterPro" id="IPR036388">
    <property type="entry name" value="WH-like_DNA-bd_sf"/>
</dbReference>
<dbReference type="PROSITE" id="PS51094">
    <property type="entry name" value="PTS_EIIA_TYPE_2"/>
    <property type="match status" value="1"/>
</dbReference>
<dbReference type="GO" id="GO:0009401">
    <property type="term" value="P:phosphoenolpyruvate-dependent sugar phosphotransferase system"/>
    <property type="evidence" value="ECO:0007669"/>
    <property type="project" value="InterPro"/>
</dbReference>
<keyword evidence="3" id="KW-0805">Transcription regulation</keyword>
<dbReference type="Pfam" id="PF02302">
    <property type="entry name" value="PTS_IIB"/>
    <property type="match status" value="1"/>
</dbReference>
<dbReference type="InterPro" id="IPR036390">
    <property type="entry name" value="WH_DNA-bd_sf"/>
</dbReference>
<evidence type="ECO:0000256" key="3">
    <source>
        <dbReference type="ARBA" id="ARBA00023015"/>
    </source>
</evidence>
<comment type="caution">
    <text evidence="8">The sequence shown here is derived from an EMBL/GenBank/DDBJ whole genome shotgun (WGS) entry which is preliminary data.</text>
</comment>
<evidence type="ECO:0000259" key="6">
    <source>
        <dbReference type="PROSITE" id="PS51099"/>
    </source>
</evidence>
<evidence type="ECO:0000256" key="2">
    <source>
        <dbReference type="ARBA" id="ARBA00022737"/>
    </source>
</evidence>
<dbReference type="Proteomes" id="UP000075455">
    <property type="component" value="Unassembled WGS sequence"/>
</dbReference>
<dbReference type="PANTHER" id="PTHR30185">
    <property type="entry name" value="CRYPTIC BETA-GLUCOSIDE BGL OPERON ANTITERMINATOR"/>
    <property type="match status" value="1"/>
</dbReference>
<dbReference type="Gene3D" id="1.10.1790.10">
    <property type="entry name" value="PRD domain"/>
    <property type="match status" value="2"/>
</dbReference>
<sequence>MEEKRKLERDLKSSKAFVIFSQEERRDGILYDLLMASEPIKYFFLSNKYGVTEATISNDLEKLEPWCKNLGLTIVRKPGMGIFIEGPEHKKRMAISRLLHKDITFEEWFELFQLSKQEEYTIDTWKLGNIIHKRLRKFIHTPNILIVEQTIKEVLESQTTINLSDRNYVNLVIHLLLAIERIKFKKSDRLEEHNIIPNIENIEEYAIAKKIVHKLEEKLQISIPKVEISYITLHLLGSRFNRHSLLNGINQTDIEWFDLTKSFIRTVERYLSISIREDSILFDGLLSHLVPAISRLMLGLQIHNPMLEEIKKHYSQVFLACQKAAQVLSNKIGRDIPEDEIGYLAIHVGASIIRVNENSNKIYKAIIVCASGMGTSTFLSSKISKEIPNLKIEKVLSVIELKKWIERNRENKSVDIVISTVSLPFMDPDQYVVVSPFLHEDELRFIQKKLSQSYELRKENVEEKDNNLSSISTIVSAMHGEAMVQILRNLVVLNHVELDRIEVSYSILQTLVDHIKHLAIINNEKQFLNDLEKRERQGHFIYNGLAMVHAKSSGVEELLVSLFRLNHPIEWGGQQVCAFLLLAAPMDAPKEHIEMISEISSNLIEESFLNVLINGTEREVKKQLENLLSEAYLSKVRALLKEPDI</sequence>
<dbReference type="AlphaFoldDB" id="A0A150LX62"/>
<dbReference type="RefSeq" id="WP_061579258.1">
    <property type="nucleotide sequence ID" value="NZ_LQYS01000032.1"/>
</dbReference>
<protein>
    <recommendedName>
        <fullName evidence="10">PTS system EIIA component</fullName>
    </recommendedName>
</protein>